<protein>
    <submittedName>
        <fullName evidence="2">Uncharacterized protein</fullName>
    </submittedName>
</protein>
<dbReference type="OrthoDB" id="5245524at2759"/>
<reference evidence="2 3" key="1">
    <citation type="submission" date="2015-09" db="EMBL/GenBank/DDBJ databases">
        <title>Host preference determinants of Valsa canker pathogens revealed by comparative genomics.</title>
        <authorList>
            <person name="Yin Z."/>
            <person name="Huang L."/>
        </authorList>
    </citation>
    <scope>NUCLEOTIDE SEQUENCE [LARGE SCALE GENOMIC DNA]</scope>
    <source>
        <strain evidence="2 3">03-1</strain>
    </source>
</reference>
<dbReference type="AlphaFoldDB" id="A0A423WW32"/>
<organism evidence="2 3">
    <name type="scientific">Cytospora schulzeri</name>
    <dbReference type="NCBI Taxonomy" id="448051"/>
    <lineage>
        <taxon>Eukaryota</taxon>
        <taxon>Fungi</taxon>
        <taxon>Dikarya</taxon>
        <taxon>Ascomycota</taxon>
        <taxon>Pezizomycotina</taxon>
        <taxon>Sordariomycetes</taxon>
        <taxon>Sordariomycetidae</taxon>
        <taxon>Diaporthales</taxon>
        <taxon>Cytosporaceae</taxon>
        <taxon>Cytospora</taxon>
    </lineage>
</organism>
<feature type="compositionally biased region" description="Acidic residues" evidence="1">
    <location>
        <begin position="50"/>
        <end position="61"/>
    </location>
</feature>
<keyword evidence="3" id="KW-1185">Reference proteome</keyword>
<dbReference type="Proteomes" id="UP000283895">
    <property type="component" value="Unassembled WGS sequence"/>
</dbReference>
<evidence type="ECO:0000313" key="3">
    <source>
        <dbReference type="Proteomes" id="UP000283895"/>
    </source>
</evidence>
<accession>A0A423WW32</accession>
<feature type="region of interest" description="Disordered" evidence="1">
    <location>
        <begin position="42"/>
        <end position="61"/>
    </location>
</feature>
<evidence type="ECO:0000313" key="2">
    <source>
        <dbReference type="EMBL" id="ROW07682.1"/>
    </source>
</evidence>
<proteinExistence type="predicted"/>
<name>A0A423WW32_9PEZI</name>
<sequence>MRADWFSHGVRRAEDGIEARHDDEDVAGKLSDFLDALEGAEEHHHHHDYNDDDDDDDDDDAETTVTEILKETITAAAAMPNNTIPVTVTVNGTGATAAAVNSTDLPFSFLTTTVFAQGAGPTQTISLLPDTVTQTVHHGAYREQQQHRCVGYSCVIEHAYDAVVVVIITQFYFPSCFHFTLESALTFGIGTSTTPAAAAGAEIGTSLAANNPAAVTPAPADPTSSSTKVPDIDTSGLTLMTVLSLGSLVQQTVVPADV</sequence>
<gene>
    <name evidence="2" type="ORF">VMCG_03571</name>
</gene>
<comment type="caution">
    <text evidence="2">The sequence shown here is derived from an EMBL/GenBank/DDBJ whole genome shotgun (WGS) entry which is preliminary data.</text>
</comment>
<evidence type="ECO:0000256" key="1">
    <source>
        <dbReference type="SAM" id="MobiDB-lite"/>
    </source>
</evidence>
<dbReference type="EMBL" id="LKEA01000007">
    <property type="protein sequence ID" value="ROW07682.1"/>
    <property type="molecule type" value="Genomic_DNA"/>
</dbReference>
<dbReference type="STRING" id="356882.A0A423WW32"/>